<evidence type="ECO:0000259" key="8">
    <source>
        <dbReference type="Pfam" id="PF20684"/>
    </source>
</evidence>
<feature type="domain" description="Rhodopsin" evidence="8">
    <location>
        <begin position="30"/>
        <end position="269"/>
    </location>
</feature>
<dbReference type="PANTHER" id="PTHR33048:SF166">
    <property type="entry name" value="PTH11-LIKE INTEGRAL MEMBRANE PROTEIN"/>
    <property type="match status" value="1"/>
</dbReference>
<dbReference type="Pfam" id="PF20684">
    <property type="entry name" value="Fung_rhodopsin"/>
    <property type="match status" value="1"/>
</dbReference>
<evidence type="ECO:0000256" key="4">
    <source>
        <dbReference type="ARBA" id="ARBA00023136"/>
    </source>
</evidence>
<sequence>MSYYYLPPDTVQTLVLLWVFTFLAMSLMGLRLLMRKIRGQKLDLADKLTAVCMICLMSRLAFIHVVLVWGSNNVPPSYRERHIFSDTEIYQREIGSMLTIVSRPFYNTYLWLQKSVVLVLYQRILSGVHHHKIIMKIYWAILGVTYIIVQIAVFTDCRPIYLYWQVVPDPGTCSQAIGELVILGGLNIFTDILLILLPMPTLFRVKQSVGSKFRLLSLFSLGIFLVIITVVRLPFNIHDSGMQINRTTWASVESFTAAFVANIPTLYTLRRALPEKTAALEHGGRQEVQGWSEINKSPISVSQSPGALTPATTNPSPGPKKHILAKKSIEIQERRKAMFIPPVPPKDDVPGGWDRKARIKGGKVEYTGGEEFDEKMERMSVDSLRIFHPKI</sequence>
<name>A0A8H4W7S5_9HELO</name>
<evidence type="ECO:0000256" key="7">
    <source>
        <dbReference type="SAM" id="Phobius"/>
    </source>
</evidence>
<dbReference type="AlphaFoldDB" id="A0A8H4W7S5"/>
<feature type="transmembrane region" description="Helical" evidence="7">
    <location>
        <begin position="181"/>
        <end position="203"/>
    </location>
</feature>
<evidence type="ECO:0000256" key="3">
    <source>
        <dbReference type="ARBA" id="ARBA00022989"/>
    </source>
</evidence>
<reference evidence="9 10" key="1">
    <citation type="submission" date="2020-03" db="EMBL/GenBank/DDBJ databases">
        <title>Draft Genome Sequence of Cudoniella acicularis.</title>
        <authorList>
            <person name="Buettner E."/>
            <person name="Kellner H."/>
        </authorList>
    </citation>
    <scope>NUCLEOTIDE SEQUENCE [LARGE SCALE GENOMIC DNA]</scope>
    <source>
        <strain evidence="9 10">DSM 108380</strain>
    </source>
</reference>
<gene>
    <name evidence="9" type="ORF">G7Y89_g3313</name>
</gene>
<protein>
    <recommendedName>
        <fullName evidence="8">Rhodopsin domain-containing protein</fullName>
    </recommendedName>
</protein>
<comment type="similarity">
    <text evidence="5">Belongs to the SAT4 family.</text>
</comment>
<proteinExistence type="inferred from homology"/>
<comment type="caution">
    <text evidence="9">The sequence shown here is derived from an EMBL/GenBank/DDBJ whole genome shotgun (WGS) entry which is preliminary data.</text>
</comment>
<dbReference type="OrthoDB" id="3903189at2759"/>
<dbReference type="InterPro" id="IPR052337">
    <property type="entry name" value="SAT4-like"/>
</dbReference>
<feature type="transmembrane region" description="Helical" evidence="7">
    <location>
        <begin position="137"/>
        <end position="161"/>
    </location>
</feature>
<dbReference type="EMBL" id="JAAMPI010000159">
    <property type="protein sequence ID" value="KAF4634785.1"/>
    <property type="molecule type" value="Genomic_DNA"/>
</dbReference>
<feature type="region of interest" description="Disordered" evidence="6">
    <location>
        <begin position="300"/>
        <end position="321"/>
    </location>
</feature>
<keyword evidence="10" id="KW-1185">Reference proteome</keyword>
<feature type="transmembrane region" description="Helical" evidence="7">
    <location>
        <begin position="15"/>
        <end position="33"/>
    </location>
</feature>
<dbReference type="GO" id="GO:0016020">
    <property type="term" value="C:membrane"/>
    <property type="evidence" value="ECO:0007669"/>
    <property type="project" value="UniProtKB-SubCell"/>
</dbReference>
<accession>A0A8H4W7S5</accession>
<dbReference type="InterPro" id="IPR049326">
    <property type="entry name" value="Rhodopsin_dom_fungi"/>
</dbReference>
<evidence type="ECO:0000313" key="9">
    <source>
        <dbReference type="EMBL" id="KAF4634785.1"/>
    </source>
</evidence>
<evidence type="ECO:0000256" key="1">
    <source>
        <dbReference type="ARBA" id="ARBA00004141"/>
    </source>
</evidence>
<feature type="transmembrane region" description="Helical" evidence="7">
    <location>
        <begin position="45"/>
        <end position="69"/>
    </location>
</feature>
<evidence type="ECO:0000256" key="5">
    <source>
        <dbReference type="ARBA" id="ARBA00038359"/>
    </source>
</evidence>
<dbReference type="Proteomes" id="UP000566819">
    <property type="component" value="Unassembled WGS sequence"/>
</dbReference>
<keyword evidence="2 7" id="KW-0812">Transmembrane</keyword>
<evidence type="ECO:0000256" key="2">
    <source>
        <dbReference type="ARBA" id="ARBA00022692"/>
    </source>
</evidence>
<comment type="subcellular location">
    <subcellularLocation>
        <location evidence="1">Membrane</location>
        <topology evidence="1">Multi-pass membrane protein</topology>
    </subcellularLocation>
</comment>
<evidence type="ECO:0000256" key="6">
    <source>
        <dbReference type="SAM" id="MobiDB-lite"/>
    </source>
</evidence>
<evidence type="ECO:0000313" key="10">
    <source>
        <dbReference type="Proteomes" id="UP000566819"/>
    </source>
</evidence>
<feature type="transmembrane region" description="Helical" evidence="7">
    <location>
        <begin position="215"/>
        <end position="235"/>
    </location>
</feature>
<keyword evidence="3 7" id="KW-1133">Transmembrane helix</keyword>
<feature type="compositionally biased region" description="Polar residues" evidence="6">
    <location>
        <begin position="300"/>
        <end position="315"/>
    </location>
</feature>
<dbReference type="PANTHER" id="PTHR33048">
    <property type="entry name" value="PTH11-LIKE INTEGRAL MEMBRANE PROTEIN (AFU_ORTHOLOGUE AFUA_5G11245)"/>
    <property type="match status" value="1"/>
</dbReference>
<organism evidence="9 10">
    <name type="scientific">Cudoniella acicularis</name>
    <dbReference type="NCBI Taxonomy" id="354080"/>
    <lineage>
        <taxon>Eukaryota</taxon>
        <taxon>Fungi</taxon>
        <taxon>Dikarya</taxon>
        <taxon>Ascomycota</taxon>
        <taxon>Pezizomycotina</taxon>
        <taxon>Leotiomycetes</taxon>
        <taxon>Helotiales</taxon>
        <taxon>Tricladiaceae</taxon>
        <taxon>Cudoniella</taxon>
    </lineage>
</organism>
<keyword evidence="4 7" id="KW-0472">Membrane</keyword>